<dbReference type="PANTHER" id="PTHR13627">
    <property type="entry name" value="FUKUTIN RELATED PROTEIN"/>
    <property type="match status" value="1"/>
</dbReference>
<keyword evidence="1" id="KW-0472">Membrane</keyword>
<dbReference type="STRING" id="225164.V3Z160"/>
<dbReference type="GeneID" id="20236760"/>
<dbReference type="InterPro" id="IPR007074">
    <property type="entry name" value="LicD/FKTN/FKRP_NTP_transf"/>
</dbReference>
<dbReference type="RefSeq" id="XP_009065396.1">
    <property type="nucleotide sequence ID" value="XM_009067148.1"/>
</dbReference>
<keyword evidence="1" id="KW-0812">Transmembrane</keyword>
<dbReference type="InterPro" id="IPR052613">
    <property type="entry name" value="LicD_transferase"/>
</dbReference>
<dbReference type="AlphaFoldDB" id="V3Z160"/>
<evidence type="ECO:0000259" key="2">
    <source>
        <dbReference type="Pfam" id="PF04991"/>
    </source>
</evidence>
<keyword evidence="1" id="KW-1133">Transmembrane helix</keyword>
<dbReference type="GO" id="GO:0009100">
    <property type="term" value="P:glycoprotein metabolic process"/>
    <property type="evidence" value="ECO:0007669"/>
    <property type="project" value="UniProtKB-ARBA"/>
</dbReference>
<evidence type="ECO:0000313" key="3">
    <source>
        <dbReference type="EMBL" id="ESO84278.1"/>
    </source>
</evidence>
<organism evidence="3 4">
    <name type="scientific">Lottia gigantea</name>
    <name type="common">Giant owl limpet</name>
    <dbReference type="NCBI Taxonomy" id="225164"/>
    <lineage>
        <taxon>Eukaryota</taxon>
        <taxon>Metazoa</taxon>
        <taxon>Spiralia</taxon>
        <taxon>Lophotrochozoa</taxon>
        <taxon>Mollusca</taxon>
        <taxon>Gastropoda</taxon>
        <taxon>Patellogastropoda</taxon>
        <taxon>Lottioidea</taxon>
        <taxon>Lottiidae</taxon>
        <taxon>Lottia</taxon>
    </lineage>
</organism>
<dbReference type="Proteomes" id="UP000030746">
    <property type="component" value="Unassembled WGS sequence"/>
</dbReference>
<protein>
    <recommendedName>
        <fullName evidence="2">LicD/FKTN/FKRP nucleotidyltransferase domain-containing protein</fullName>
    </recommendedName>
</protein>
<dbReference type="KEGG" id="lgi:LOTGIDRAFT_155613"/>
<keyword evidence="4" id="KW-1185">Reference proteome</keyword>
<proteinExistence type="predicted"/>
<dbReference type="CTD" id="20236760"/>
<dbReference type="HOGENOM" id="CLU_092190_0_0_1"/>
<sequence>MASVFKTYRSHIKIVIFVLVIVISWNILGIMIQGDSAVKWYFKKAPCQQSEETLTELKKLTFIMHDVLQNLGVAHAVCYGTLWGVLRSGKLLPWDNNIDMCVMYEEINKIDKELLQKRFKDIGVEMSFSSKMGHYELKYQTVNGYINVFDKEFFRFRSSSLKQIGWNNFLFSSNNELSIPSHLLEAPFPKIKFYDKEIPVPKGDFEILKSFYPDNWWMEVYQDYFHNTI</sequence>
<dbReference type="EMBL" id="KB203566">
    <property type="protein sequence ID" value="ESO84278.1"/>
    <property type="molecule type" value="Genomic_DNA"/>
</dbReference>
<dbReference type="PANTHER" id="PTHR13627:SF32">
    <property type="entry name" value="AGAP006029-PA"/>
    <property type="match status" value="1"/>
</dbReference>
<name>V3Z160_LOTGI</name>
<dbReference type="Pfam" id="PF04991">
    <property type="entry name" value="LicD"/>
    <property type="match status" value="1"/>
</dbReference>
<feature type="transmembrane region" description="Helical" evidence="1">
    <location>
        <begin position="12"/>
        <end position="32"/>
    </location>
</feature>
<dbReference type="OrthoDB" id="444255at2759"/>
<gene>
    <name evidence="3" type="ORF">LOTGIDRAFT_155613</name>
</gene>
<accession>V3Z160</accession>
<reference evidence="3 4" key="1">
    <citation type="journal article" date="2013" name="Nature">
        <title>Insights into bilaterian evolution from three spiralian genomes.</title>
        <authorList>
            <person name="Simakov O."/>
            <person name="Marletaz F."/>
            <person name="Cho S.J."/>
            <person name="Edsinger-Gonzales E."/>
            <person name="Havlak P."/>
            <person name="Hellsten U."/>
            <person name="Kuo D.H."/>
            <person name="Larsson T."/>
            <person name="Lv J."/>
            <person name="Arendt D."/>
            <person name="Savage R."/>
            <person name="Osoegawa K."/>
            <person name="de Jong P."/>
            <person name="Grimwood J."/>
            <person name="Chapman J.A."/>
            <person name="Shapiro H."/>
            <person name="Aerts A."/>
            <person name="Otillar R.P."/>
            <person name="Terry A.Y."/>
            <person name="Boore J.L."/>
            <person name="Grigoriev I.V."/>
            <person name="Lindberg D.R."/>
            <person name="Seaver E.C."/>
            <person name="Weisblat D.A."/>
            <person name="Putnam N.H."/>
            <person name="Rokhsar D.S."/>
        </authorList>
    </citation>
    <scope>NUCLEOTIDE SEQUENCE [LARGE SCALE GENOMIC DNA]</scope>
</reference>
<evidence type="ECO:0000313" key="4">
    <source>
        <dbReference type="Proteomes" id="UP000030746"/>
    </source>
</evidence>
<feature type="domain" description="LicD/FKTN/FKRP nucleotidyltransferase" evidence="2">
    <location>
        <begin position="76"/>
        <end position="119"/>
    </location>
</feature>
<dbReference type="OMA" id="HTCNMTE"/>
<evidence type="ECO:0000256" key="1">
    <source>
        <dbReference type="SAM" id="Phobius"/>
    </source>
</evidence>